<sequence>MNSIQRILHRPFFIKLFNWEYWSFTTVYICIYPVWFLLCLRARSLFFFSASNPSIKNGGFLCESKKDIISIIPPEHHPPTVFFSIPANGDMVLRDLQRAGLQFPLIGKPNIGGRGRGVKVLRDEQDVIDYTHKAYLDFHIQEFVPWKNEAGIFYVRYPDQPNGVITGIVGKEFLSVTGDGKRSILQLLQQSKRALMYLGSLQKIHGNGLNRVLAEGEKLIVSPFGNHARGSKFVDDSHLADAQLNSVIDRICKLIPEFYFGRLDIRFDTWEALKEGRNFSIIEVNGAGAEPTHIYDPKHSIFFAWKEIIRHWIILCKISRMNHKKGHRYLSMKEGIAMFREDKEWSKKLAAMKE</sequence>
<dbReference type="Proteomes" id="UP000192276">
    <property type="component" value="Unassembled WGS sequence"/>
</dbReference>
<keyword evidence="1" id="KW-0472">Membrane</keyword>
<evidence type="ECO:0000313" key="2">
    <source>
        <dbReference type="EMBL" id="OQP60313.1"/>
    </source>
</evidence>
<comment type="caution">
    <text evidence="2">The sequence shown here is derived from an EMBL/GenBank/DDBJ whole genome shotgun (WGS) entry which is preliminary data.</text>
</comment>
<evidence type="ECO:0000256" key="1">
    <source>
        <dbReference type="SAM" id="Phobius"/>
    </source>
</evidence>
<name>A0A1V9FPM6_9BACT</name>
<reference evidence="3" key="1">
    <citation type="submission" date="2016-04" db="EMBL/GenBank/DDBJ databases">
        <authorList>
            <person name="Chen L."/>
            <person name="Zhuang W."/>
            <person name="Wang G."/>
        </authorList>
    </citation>
    <scope>NUCLEOTIDE SEQUENCE [LARGE SCALE GENOMIC DNA]</scope>
    <source>
        <strain evidence="3">208</strain>
    </source>
</reference>
<dbReference type="SUPFAM" id="SSF56059">
    <property type="entry name" value="Glutathione synthetase ATP-binding domain-like"/>
    <property type="match status" value="1"/>
</dbReference>
<evidence type="ECO:0000313" key="3">
    <source>
        <dbReference type="Proteomes" id="UP000192276"/>
    </source>
</evidence>
<proteinExistence type="predicted"/>
<dbReference type="RefSeq" id="WP_081164422.1">
    <property type="nucleotide sequence ID" value="NZ_LWBP01000156.1"/>
</dbReference>
<dbReference type="AlphaFoldDB" id="A0A1V9FPM6"/>
<organism evidence="2 3">
    <name type="scientific">Niastella populi</name>
    <dbReference type="NCBI Taxonomy" id="550983"/>
    <lineage>
        <taxon>Bacteria</taxon>
        <taxon>Pseudomonadati</taxon>
        <taxon>Bacteroidota</taxon>
        <taxon>Chitinophagia</taxon>
        <taxon>Chitinophagales</taxon>
        <taxon>Chitinophagaceae</taxon>
        <taxon>Niastella</taxon>
    </lineage>
</organism>
<keyword evidence="3" id="KW-1185">Reference proteome</keyword>
<keyword evidence="1" id="KW-1133">Transmembrane helix</keyword>
<dbReference type="STRING" id="550983.A4R26_20365"/>
<protein>
    <recommendedName>
        <fullName evidence="4">D-alanine--D-alanine ligase</fullName>
    </recommendedName>
</protein>
<gene>
    <name evidence="2" type="ORF">A4R26_20365</name>
</gene>
<accession>A0A1V9FPM6</accession>
<keyword evidence="1" id="KW-0812">Transmembrane</keyword>
<dbReference type="EMBL" id="LWBP01000156">
    <property type="protein sequence ID" value="OQP60313.1"/>
    <property type="molecule type" value="Genomic_DNA"/>
</dbReference>
<feature type="transmembrane region" description="Helical" evidence="1">
    <location>
        <begin position="21"/>
        <end position="38"/>
    </location>
</feature>
<evidence type="ECO:0008006" key="4">
    <source>
        <dbReference type="Google" id="ProtNLM"/>
    </source>
</evidence>
<dbReference type="OrthoDB" id="9775266at2"/>